<organism evidence="11 12">
    <name type="scientific">Legionella maceachernii</name>
    <dbReference type="NCBI Taxonomy" id="466"/>
    <lineage>
        <taxon>Bacteria</taxon>
        <taxon>Pseudomonadati</taxon>
        <taxon>Pseudomonadota</taxon>
        <taxon>Gammaproteobacteria</taxon>
        <taxon>Legionellales</taxon>
        <taxon>Legionellaceae</taxon>
        <taxon>Legionella</taxon>
    </lineage>
</organism>
<evidence type="ECO:0000256" key="8">
    <source>
        <dbReference type="ARBA" id="ARBA00022989"/>
    </source>
</evidence>
<dbReference type="PANTHER" id="PTHR36122">
    <property type="entry name" value="NICOTINAMIDE RIBOSIDE TRANSPORTER PNUC"/>
    <property type="match status" value="1"/>
</dbReference>
<dbReference type="Proteomes" id="UP000054908">
    <property type="component" value="Unassembled WGS sequence"/>
</dbReference>
<gene>
    <name evidence="11" type="ORF">Lmac_1780</name>
</gene>
<feature type="transmembrane region" description="Helical" evidence="10">
    <location>
        <begin position="155"/>
        <end position="176"/>
    </location>
</feature>
<evidence type="ECO:0000256" key="9">
    <source>
        <dbReference type="ARBA" id="ARBA00023136"/>
    </source>
</evidence>
<keyword evidence="9 10" id="KW-0472">Membrane</keyword>
<dbReference type="Pfam" id="PF04973">
    <property type="entry name" value="NMN_transporter"/>
    <property type="match status" value="1"/>
</dbReference>
<dbReference type="AlphaFoldDB" id="A0A0W0W179"/>
<dbReference type="InterPro" id="IPR006419">
    <property type="entry name" value="NMN_transpt_PnuC"/>
</dbReference>
<evidence type="ECO:0000256" key="10">
    <source>
        <dbReference type="SAM" id="Phobius"/>
    </source>
</evidence>
<protein>
    <recommendedName>
        <fullName evidence="4">Nicotinamide riboside transporter PnuC</fullName>
    </recommendedName>
</protein>
<evidence type="ECO:0000256" key="1">
    <source>
        <dbReference type="ARBA" id="ARBA00002672"/>
    </source>
</evidence>
<name>A0A0W0W179_9GAMM</name>
<proteinExistence type="inferred from homology"/>
<dbReference type="EMBL" id="LNYL01000042">
    <property type="protein sequence ID" value="KTD26009.1"/>
    <property type="molecule type" value="Genomic_DNA"/>
</dbReference>
<dbReference type="GO" id="GO:0005886">
    <property type="term" value="C:plasma membrane"/>
    <property type="evidence" value="ECO:0007669"/>
    <property type="project" value="UniProtKB-SubCell"/>
</dbReference>
<evidence type="ECO:0000256" key="5">
    <source>
        <dbReference type="ARBA" id="ARBA00022448"/>
    </source>
</evidence>
<dbReference type="PATRIC" id="fig|466.6.peg.1870"/>
<feature type="transmembrane region" description="Helical" evidence="10">
    <location>
        <begin position="126"/>
        <end position="149"/>
    </location>
</feature>
<comment type="caution">
    <text evidence="11">The sequence shown here is derived from an EMBL/GenBank/DDBJ whole genome shotgun (WGS) entry which is preliminary data.</text>
</comment>
<evidence type="ECO:0000256" key="6">
    <source>
        <dbReference type="ARBA" id="ARBA00022475"/>
    </source>
</evidence>
<comment type="subcellular location">
    <subcellularLocation>
        <location evidence="2">Cell membrane</location>
        <topology evidence="2">Multi-pass membrane protein</topology>
    </subcellularLocation>
</comment>
<sequence>MLLDILGAIISLLSTYYFIRLDSKAWLTSLFATCLNAFLYWQKGIYADMILESFYFFSTCYGWYVWQNPTPQRENIRSLSKKHWYLLLVLLPSCFLLISTLLVMFTRSDVIILDALTTSLSLAAQWLMCYKAIATWIFWFFTDVIYAYMYLHKQLPFHFLLMLVYMGMAAIGYLTWWRRNPVKLSNNGDWALVQPKRAVS</sequence>
<keyword evidence="8 10" id="KW-1133">Transmembrane helix</keyword>
<dbReference type="STRING" id="466.Lmac_1780"/>
<evidence type="ECO:0000313" key="12">
    <source>
        <dbReference type="Proteomes" id="UP000054908"/>
    </source>
</evidence>
<keyword evidence="7 10" id="KW-0812">Transmembrane</keyword>
<evidence type="ECO:0000313" key="11">
    <source>
        <dbReference type="EMBL" id="KTD26009.1"/>
    </source>
</evidence>
<comment type="similarity">
    <text evidence="3">Belongs to the nicotinamide ribonucleoside (NR) uptake permease (TC 4.B.1) family.</text>
</comment>
<evidence type="ECO:0000256" key="2">
    <source>
        <dbReference type="ARBA" id="ARBA00004651"/>
    </source>
</evidence>
<feature type="transmembrane region" description="Helical" evidence="10">
    <location>
        <begin position="84"/>
        <end position="105"/>
    </location>
</feature>
<dbReference type="NCBIfam" id="TIGR01528">
    <property type="entry name" value="NMN_trans_PnuC"/>
    <property type="match status" value="1"/>
</dbReference>
<keyword evidence="5" id="KW-0813">Transport</keyword>
<evidence type="ECO:0000256" key="3">
    <source>
        <dbReference type="ARBA" id="ARBA00006669"/>
    </source>
</evidence>
<dbReference type="RefSeq" id="WP_058452528.1">
    <property type="nucleotide sequence ID" value="NZ_CAAAIB010000004.1"/>
</dbReference>
<keyword evidence="6" id="KW-1003">Cell membrane</keyword>
<feature type="transmembrane region" description="Helical" evidence="10">
    <location>
        <begin position="46"/>
        <end position="64"/>
    </location>
</feature>
<accession>A0A0W0W179</accession>
<evidence type="ECO:0000256" key="7">
    <source>
        <dbReference type="ARBA" id="ARBA00022692"/>
    </source>
</evidence>
<dbReference type="PANTHER" id="PTHR36122:SF2">
    <property type="entry name" value="NICOTINAMIDE RIBOSIDE TRANSPORTER PNUC"/>
    <property type="match status" value="1"/>
</dbReference>
<keyword evidence="12" id="KW-1185">Reference proteome</keyword>
<reference evidence="11 12" key="1">
    <citation type="submission" date="2015-11" db="EMBL/GenBank/DDBJ databases">
        <title>Genomic analysis of 38 Legionella species identifies large and diverse effector repertoires.</title>
        <authorList>
            <person name="Burstein D."/>
            <person name="Amaro F."/>
            <person name="Zusman T."/>
            <person name="Lifshitz Z."/>
            <person name="Cohen O."/>
            <person name="Gilbert J.A."/>
            <person name="Pupko T."/>
            <person name="Shuman H.A."/>
            <person name="Segal G."/>
        </authorList>
    </citation>
    <scope>NUCLEOTIDE SEQUENCE [LARGE SCALE GENOMIC DNA]</scope>
    <source>
        <strain evidence="11 12">PX-1-G2-E2</strain>
    </source>
</reference>
<dbReference type="GO" id="GO:0034257">
    <property type="term" value="F:nicotinamide riboside transmembrane transporter activity"/>
    <property type="evidence" value="ECO:0007669"/>
    <property type="project" value="InterPro"/>
</dbReference>
<dbReference type="OrthoDB" id="9791248at2"/>
<comment type="function">
    <text evidence="1">Required for nicotinamide riboside transport across the inner membrane.</text>
</comment>
<evidence type="ECO:0000256" key="4">
    <source>
        <dbReference type="ARBA" id="ARBA00017522"/>
    </source>
</evidence>